<dbReference type="EMBL" id="LR134173">
    <property type="protein sequence ID" value="VEB37645.1"/>
    <property type="molecule type" value="Genomic_DNA"/>
</dbReference>
<evidence type="ECO:0008006" key="3">
    <source>
        <dbReference type="Google" id="ProtNLM"/>
    </source>
</evidence>
<reference evidence="1 2" key="1">
    <citation type="submission" date="2018-12" db="EMBL/GenBank/DDBJ databases">
        <authorList>
            <consortium name="Pathogen Informatics"/>
        </authorList>
    </citation>
    <scope>NUCLEOTIDE SEQUENCE [LARGE SCALE GENOMIC DNA]</scope>
    <source>
        <strain evidence="1 2">NCTC11976</strain>
    </source>
</reference>
<evidence type="ECO:0000313" key="2">
    <source>
        <dbReference type="Proteomes" id="UP000277577"/>
    </source>
</evidence>
<proteinExistence type="predicted"/>
<gene>
    <name evidence="1" type="ORF">NCTC11976_02321</name>
</gene>
<protein>
    <recommendedName>
        <fullName evidence="3">Secreted protein</fullName>
    </recommendedName>
</protein>
<accession>A0ABY6T7F7</accession>
<evidence type="ECO:0000313" key="1">
    <source>
        <dbReference type="EMBL" id="VEB37645.1"/>
    </source>
</evidence>
<organism evidence="1 2">
    <name type="scientific">Legionella cherrii</name>
    <dbReference type="NCBI Taxonomy" id="28084"/>
    <lineage>
        <taxon>Bacteria</taxon>
        <taxon>Pseudomonadati</taxon>
        <taxon>Pseudomonadota</taxon>
        <taxon>Gammaproteobacteria</taxon>
        <taxon>Legionellales</taxon>
        <taxon>Legionellaceae</taxon>
        <taxon>Legionella</taxon>
    </lineage>
</organism>
<keyword evidence="2" id="KW-1185">Reference proteome</keyword>
<sequence length="67" mass="7545">MAVVEAVLLTAGVVVLFVVEECADNKTVFDKIQVFKPRHSEHSEVSPAVGQYYDSETLRYTRDHVGY</sequence>
<dbReference type="RefSeq" id="WP_028380500.1">
    <property type="nucleotide sequence ID" value="NZ_CAAAIT010000001.1"/>
</dbReference>
<dbReference type="Proteomes" id="UP000277577">
    <property type="component" value="Chromosome"/>
</dbReference>
<name>A0ABY6T7F7_9GAMM</name>